<feature type="transmembrane region" description="Helical" evidence="7">
    <location>
        <begin position="20"/>
        <end position="41"/>
    </location>
</feature>
<dbReference type="AlphaFoldDB" id="A0A0M2VCV2"/>
<dbReference type="Proteomes" id="UP000034228">
    <property type="component" value="Unassembled WGS sequence"/>
</dbReference>
<evidence type="ECO:0000256" key="5">
    <source>
        <dbReference type="ARBA" id="ARBA00023136"/>
    </source>
</evidence>
<gene>
    <name evidence="10" type="ORF">WG68_03155</name>
</gene>
<keyword evidence="2" id="KW-1003">Cell membrane</keyword>
<dbReference type="InterPro" id="IPR003838">
    <property type="entry name" value="ABC3_permease_C"/>
</dbReference>
<comment type="caution">
    <text evidence="10">The sequence shown here is derived from an EMBL/GenBank/DDBJ whole genome shotgun (WGS) entry which is preliminary data.</text>
</comment>
<dbReference type="InterPro" id="IPR025857">
    <property type="entry name" value="MacB_PCD"/>
</dbReference>
<keyword evidence="3 7" id="KW-0812">Transmembrane</keyword>
<evidence type="ECO:0000313" key="10">
    <source>
        <dbReference type="EMBL" id="KKO46948.1"/>
    </source>
</evidence>
<feature type="transmembrane region" description="Helical" evidence="7">
    <location>
        <begin position="286"/>
        <end position="310"/>
    </location>
</feature>
<dbReference type="RefSeq" id="WP_046556196.1">
    <property type="nucleotide sequence ID" value="NZ_LAHO01000002.1"/>
</dbReference>
<dbReference type="OrthoDB" id="9770036at2"/>
<evidence type="ECO:0000259" key="9">
    <source>
        <dbReference type="Pfam" id="PF12704"/>
    </source>
</evidence>
<keyword evidence="4 7" id="KW-1133">Transmembrane helix</keyword>
<dbReference type="Pfam" id="PF02687">
    <property type="entry name" value="FtsX"/>
    <property type="match status" value="1"/>
</dbReference>
<keyword evidence="11" id="KW-1185">Reference proteome</keyword>
<dbReference type="InterPro" id="IPR050250">
    <property type="entry name" value="Macrolide_Exporter_MacB"/>
</dbReference>
<reference evidence="10 11" key="1">
    <citation type="submission" date="2015-03" db="EMBL/GenBank/DDBJ databases">
        <title>Draft genome sequences of two protease-producing strains of Arsukibacterium isolated from two cold and alkaline environments.</title>
        <authorList>
            <person name="Lylloff J.E."/>
            <person name="Skov L.B."/>
            <person name="Jepsen M."/>
            <person name="Hallin P.F."/>
            <person name="Sorensen S.J."/>
            <person name="Stougaard P."/>
            <person name="Glaring M.A."/>
        </authorList>
    </citation>
    <scope>NUCLEOTIDE SEQUENCE [LARGE SCALE GENOMIC DNA]</scope>
    <source>
        <strain evidence="10 11">GCM72</strain>
    </source>
</reference>
<dbReference type="PANTHER" id="PTHR30572">
    <property type="entry name" value="MEMBRANE COMPONENT OF TRANSPORTER-RELATED"/>
    <property type="match status" value="1"/>
</dbReference>
<feature type="domain" description="MacB-like periplasmic core" evidence="9">
    <location>
        <begin position="21"/>
        <end position="249"/>
    </location>
</feature>
<comment type="similarity">
    <text evidence="6">Belongs to the ABC-4 integral membrane protein family.</text>
</comment>
<feature type="domain" description="ABC3 transporter permease C-terminal" evidence="8">
    <location>
        <begin position="290"/>
        <end position="402"/>
    </location>
</feature>
<dbReference type="Pfam" id="PF12704">
    <property type="entry name" value="MacB_PCD"/>
    <property type="match status" value="1"/>
</dbReference>
<dbReference type="GO" id="GO:0005886">
    <property type="term" value="C:plasma membrane"/>
    <property type="evidence" value="ECO:0007669"/>
    <property type="project" value="UniProtKB-SubCell"/>
</dbReference>
<evidence type="ECO:0000256" key="7">
    <source>
        <dbReference type="SAM" id="Phobius"/>
    </source>
</evidence>
<feature type="transmembrane region" description="Helical" evidence="7">
    <location>
        <begin position="372"/>
        <end position="392"/>
    </location>
</feature>
<comment type="subcellular location">
    <subcellularLocation>
        <location evidence="1">Cell membrane</location>
        <topology evidence="1">Multi-pass membrane protein</topology>
    </subcellularLocation>
</comment>
<dbReference type="STRING" id="336831.WG68_03155"/>
<protein>
    <submittedName>
        <fullName evidence="10">Multidrug ABC transporter substrate-binding protein</fullName>
    </submittedName>
</protein>
<proteinExistence type="inferred from homology"/>
<name>A0A0M2VCV2_9GAMM</name>
<evidence type="ECO:0000256" key="6">
    <source>
        <dbReference type="ARBA" id="ARBA00038076"/>
    </source>
</evidence>
<evidence type="ECO:0000259" key="8">
    <source>
        <dbReference type="Pfam" id="PF02687"/>
    </source>
</evidence>
<evidence type="ECO:0000313" key="11">
    <source>
        <dbReference type="Proteomes" id="UP000034228"/>
    </source>
</evidence>
<dbReference type="PATRIC" id="fig|336831.14.peg.3789"/>
<dbReference type="GO" id="GO:0022857">
    <property type="term" value="F:transmembrane transporter activity"/>
    <property type="evidence" value="ECO:0007669"/>
    <property type="project" value="TreeGrafter"/>
</dbReference>
<organism evidence="10 11">
    <name type="scientific">Arsukibacterium ikkense</name>
    <dbReference type="NCBI Taxonomy" id="336831"/>
    <lineage>
        <taxon>Bacteria</taxon>
        <taxon>Pseudomonadati</taxon>
        <taxon>Pseudomonadota</taxon>
        <taxon>Gammaproteobacteria</taxon>
        <taxon>Chromatiales</taxon>
        <taxon>Chromatiaceae</taxon>
        <taxon>Arsukibacterium</taxon>
    </lineage>
</organism>
<dbReference type="EMBL" id="LAHO01000002">
    <property type="protein sequence ID" value="KKO46948.1"/>
    <property type="molecule type" value="Genomic_DNA"/>
</dbReference>
<dbReference type="PANTHER" id="PTHR30572:SF4">
    <property type="entry name" value="ABC TRANSPORTER PERMEASE YTRF"/>
    <property type="match status" value="1"/>
</dbReference>
<evidence type="ECO:0000256" key="4">
    <source>
        <dbReference type="ARBA" id="ARBA00022989"/>
    </source>
</evidence>
<accession>A0A0M2VCV2</accession>
<keyword evidence="5 7" id="KW-0472">Membrane</keyword>
<evidence type="ECO:0000256" key="3">
    <source>
        <dbReference type="ARBA" id="ARBA00022692"/>
    </source>
</evidence>
<sequence length="409" mass="43807">MNLMLLLNVAWVALRVNLMRSILTMLGIIIGVAAVIIMLALGSGARYEVDQQIKSLGGNVFVIFASGRFSGGARQASGASQGLTEMDALAIENQLPQVSIAAPVLQASGQIVFGNINWAPSIIGVDNKIYQAQSWQVVNGRTFSDTELASAGRVAVIGQTVQRELFGAGDPLGQTIRVNKVPVTVIGVLNSKGQNTQGNDQDDIIFMPIDTVRKRISGITLSSPKAVRSIIVQVIDERDMALVEQELDALLRQRLRSTGPNAPFRIRNLAEMVETRAQTMQIFNGLLAAVASVSLLVGGIGIMNIMLVSVTERTREIGLRMAVGAKPADILRQFLIEAVLLCGLGGIFGLSLAVIVTSVLERFAGYTAIIQPEVVLMSIGFSALIGVFFGYYPASKAAKLQPIDALRYE</sequence>
<evidence type="ECO:0000256" key="1">
    <source>
        <dbReference type="ARBA" id="ARBA00004651"/>
    </source>
</evidence>
<evidence type="ECO:0000256" key="2">
    <source>
        <dbReference type="ARBA" id="ARBA00022475"/>
    </source>
</evidence>
<feature type="transmembrane region" description="Helical" evidence="7">
    <location>
        <begin position="330"/>
        <end position="360"/>
    </location>
</feature>